<dbReference type="RefSeq" id="WP_132407677.1">
    <property type="nucleotide sequence ID" value="NZ_SMKA01000066.1"/>
</dbReference>
<dbReference type="Proteomes" id="UP000295075">
    <property type="component" value="Unassembled WGS sequence"/>
</dbReference>
<keyword evidence="1" id="KW-0732">Signal</keyword>
<gene>
    <name evidence="2" type="ORF">E1261_16730</name>
</gene>
<accession>A0A4R4Q2I8</accession>
<dbReference type="EMBL" id="SMKA01000066">
    <property type="protein sequence ID" value="TDC29042.1"/>
    <property type="molecule type" value="Genomic_DNA"/>
</dbReference>
<feature type="signal peptide" evidence="1">
    <location>
        <begin position="1"/>
        <end position="26"/>
    </location>
</feature>
<evidence type="ECO:0000313" key="2">
    <source>
        <dbReference type="EMBL" id="TDC29042.1"/>
    </source>
</evidence>
<reference evidence="2 3" key="1">
    <citation type="submission" date="2019-03" db="EMBL/GenBank/DDBJ databases">
        <title>Draft genome sequences of novel Actinobacteria.</title>
        <authorList>
            <person name="Sahin N."/>
            <person name="Ay H."/>
            <person name="Saygin H."/>
        </authorList>
    </citation>
    <scope>NUCLEOTIDE SEQUENCE [LARGE SCALE GENOMIC DNA]</scope>
    <source>
        <strain evidence="2 3">JCM 30547</strain>
    </source>
</reference>
<evidence type="ECO:0000256" key="1">
    <source>
        <dbReference type="SAM" id="SignalP"/>
    </source>
</evidence>
<sequence length="503" mass="54369">MRSRLSLLSVPAIAAVLLAGTPTTSAVPAPSSVTTSSAVPAAAPIEVDPAQTRRFFTDWGFDLKQLCPFDAAGCTRVAERFDGQPESWRGAEEQAAREITGSGQVTVLRVPLRPDKMGFAPEAGGTKYYAPVIGSIRNLRAAAPDPAAIKVFASFVTVTDCPDNGPSCPDFPDWMKEDGYPVPERYGSYVVQYLNHFQAAGTPIDILGIMNEPGNNESPDKPPASHTWFFRVVRYVQDNYPAARMPKFIGNDASHPDNGFLGGLSADDWSRLSIASTHHQAAYRTADRLVELREFAGQAHDHGKPVWDTEFHYDAGDPERPEFQRAARGLYTGFDHFDQGFTGITWWAYRPPCGPGIRPATGTDHGPGTSAICQLGSKPQIRSALIRSTAHSRPLLGIVDGDGSAATPGTVTTRAFRRGPDLFLWVINDTATSYPGRPISIRGHRVPVAPQIDRWTTGADPEQLVHTSAAGTTQPDGTAQVPLPARSISLVRFPDLLTSSAER</sequence>
<dbReference type="Gene3D" id="3.20.20.80">
    <property type="entry name" value="Glycosidases"/>
    <property type="match status" value="1"/>
</dbReference>
<dbReference type="AlphaFoldDB" id="A0A4R4Q2I8"/>
<evidence type="ECO:0000313" key="3">
    <source>
        <dbReference type="Proteomes" id="UP000295075"/>
    </source>
</evidence>
<name>A0A4R4Q2I8_9ACTN</name>
<feature type="chain" id="PRO_5020221057" evidence="1">
    <location>
        <begin position="27"/>
        <end position="503"/>
    </location>
</feature>
<proteinExistence type="predicted"/>
<dbReference type="SUPFAM" id="SSF51445">
    <property type="entry name" value="(Trans)glycosidases"/>
    <property type="match status" value="1"/>
</dbReference>
<protein>
    <submittedName>
        <fullName evidence="2">Uncharacterized protein</fullName>
    </submittedName>
</protein>
<organism evidence="2 3">
    <name type="scientific">Kribbella albertanoniae</name>
    <dbReference type="NCBI Taxonomy" id="1266829"/>
    <lineage>
        <taxon>Bacteria</taxon>
        <taxon>Bacillati</taxon>
        <taxon>Actinomycetota</taxon>
        <taxon>Actinomycetes</taxon>
        <taxon>Propionibacteriales</taxon>
        <taxon>Kribbellaceae</taxon>
        <taxon>Kribbella</taxon>
    </lineage>
</organism>
<keyword evidence="3" id="KW-1185">Reference proteome</keyword>
<dbReference type="InterPro" id="IPR017853">
    <property type="entry name" value="GH"/>
</dbReference>
<comment type="caution">
    <text evidence="2">The sequence shown here is derived from an EMBL/GenBank/DDBJ whole genome shotgun (WGS) entry which is preliminary data.</text>
</comment>